<organism evidence="1 2">
    <name type="scientific">Paraprevotella xylaniphila YIT 11841</name>
    <dbReference type="NCBI Taxonomy" id="762982"/>
    <lineage>
        <taxon>Bacteria</taxon>
        <taxon>Pseudomonadati</taxon>
        <taxon>Bacteroidota</taxon>
        <taxon>Bacteroidia</taxon>
        <taxon>Bacteroidales</taxon>
        <taxon>Prevotellaceae</taxon>
        <taxon>Paraprevotella</taxon>
    </lineage>
</organism>
<dbReference type="AlphaFoldDB" id="F3QSB5"/>
<reference evidence="1 2" key="1">
    <citation type="submission" date="2011-02" db="EMBL/GenBank/DDBJ databases">
        <authorList>
            <person name="Weinstock G."/>
            <person name="Sodergren E."/>
            <person name="Clifton S."/>
            <person name="Fulton L."/>
            <person name="Fulton B."/>
            <person name="Courtney L."/>
            <person name="Fronick C."/>
            <person name="Harrison M."/>
            <person name="Strong C."/>
            <person name="Farmer C."/>
            <person name="Delahaunty K."/>
            <person name="Markovic C."/>
            <person name="Hall O."/>
            <person name="Minx P."/>
            <person name="Tomlinson C."/>
            <person name="Mitreva M."/>
            <person name="Hou S."/>
            <person name="Chen J."/>
            <person name="Wollam A."/>
            <person name="Pepin K.H."/>
            <person name="Johnson M."/>
            <person name="Bhonagiri V."/>
            <person name="Zhang X."/>
            <person name="Suruliraj S."/>
            <person name="Warren W."/>
            <person name="Chinwalla A."/>
            <person name="Mardis E.R."/>
            <person name="Wilson R.K."/>
        </authorList>
    </citation>
    <scope>NUCLEOTIDE SEQUENCE [LARGE SCALE GENOMIC DNA]</scope>
    <source>
        <strain evidence="1 2">YIT 11841</strain>
    </source>
</reference>
<name>F3QSB5_9BACT</name>
<evidence type="ECO:0000313" key="2">
    <source>
        <dbReference type="Proteomes" id="UP000005546"/>
    </source>
</evidence>
<sequence length="52" mass="6101">MTRHKFKGFLKKSGTIFNQLHPILDQISNPEDNNHSFMDVFYSKTNDNAFII</sequence>
<keyword evidence="2" id="KW-1185">Reference proteome</keyword>
<accession>F3QSB5</accession>
<evidence type="ECO:0000313" key="1">
    <source>
        <dbReference type="EMBL" id="EGG55456.1"/>
    </source>
</evidence>
<proteinExistence type="predicted"/>
<dbReference type="EMBL" id="AFBR01000025">
    <property type="protein sequence ID" value="EGG55456.1"/>
    <property type="molecule type" value="Genomic_DNA"/>
</dbReference>
<dbReference type="STRING" id="762982.HMPREF9442_01072"/>
<protein>
    <submittedName>
        <fullName evidence="1">Uncharacterized protein</fullName>
    </submittedName>
</protein>
<dbReference type="HOGENOM" id="CLU_3082881_0_0_10"/>
<dbReference type="Proteomes" id="UP000005546">
    <property type="component" value="Unassembled WGS sequence"/>
</dbReference>
<comment type="caution">
    <text evidence="1">The sequence shown here is derived from an EMBL/GenBank/DDBJ whole genome shotgun (WGS) entry which is preliminary data.</text>
</comment>
<gene>
    <name evidence="1" type="ORF">HMPREF9442_01072</name>
</gene>